<dbReference type="AlphaFoldDB" id="A0A0R3TC84"/>
<feature type="region of interest" description="Disordered" evidence="1">
    <location>
        <begin position="76"/>
        <end position="105"/>
    </location>
</feature>
<organism evidence="4">
    <name type="scientific">Rodentolepis nana</name>
    <name type="common">Dwarf tapeworm</name>
    <name type="synonym">Hymenolepis nana</name>
    <dbReference type="NCBI Taxonomy" id="102285"/>
    <lineage>
        <taxon>Eukaryota</taxon>
        <taxon>Metazoa</taxon>
        <taxon>Spiralia</taxon>
        <taxon>Lophotrochozoa</taxon>
        <taxon>Platyhelminthes</taxon>
        <taxon>Cestoda</taxon>
        <taxon>Eucestoda</taxon>
        <taxon>Cyclophyllidea</taxon>
        <taxon>Hymenolepididae</taxon>
        <taxon>Rodentolepis</taxon>
    </lineage>
</organism>
<dbReference type="WBParaSite" id="HNAJ_0000467301-mRNA-1">
    <property type="protein sequence ID" value="HNAJ_0000467301-mRNA-1"/>
    <property type="gene ID" value="HNAJ_0000467301"/>
</dbReference>
<evidence type="ECO:0000313" key="4">
    <source>
        <dbReference type="WBParaSite" id="HNAJ_0000467301-mRNA-1"/>
    </source>
</evidence>
<sequence length="123" mass="14217">MIDIIGREKDSIKQSIEAPRLSLNLTRVSSLFQHLYYFIISQEHAPKRFAVESNYPKKIIECRPGDESDIEEYIPTDENENDTEPMPPREVQNWNPISPLDPPSFKDANLAQPQMLFVLDLDS</sequence>
<evidence type="ECO:0000313" key="2">
    <source>
        <dbReference type="EMBL" id="VDO00531.1"/>
    </source>
</evidence>
<dbReference type="Proteomes" id="UP000278807">
    <property type="component" value="Unassembled WGS sequence"/>
</dbReference>
<proteinExistence type="predicted"/>
<keyword evidence="3" id="KW-1185">Reference proteome</keyword>
<evidence type="ECO:0000313" key="3">
    <source>
        <dbReference type="Proteomes" id="UP000278807"/>
    </source>
</evidence>
<reference evidence="2 3" key="2">
    <citation type="submission" date="2018-11" db="EMBL/GenBank/DDBJ databases">
        <authorList>
            <consortium name="Pathogen Informatics"/>
        </authorList>
    </citation>
    <scope>NUCLEOTIDE SEQUENCE [LARGE SCALE GENOMIC DNA]</scope>
</reference>
<dbReference type="EMBL" id="UZAE01003465">
    <property type="protein sequence ID" value="VDO00531.1"/>
    <property type="molecule type" value="Genomic_DNA"/>
</dbReference>
<dbReference type="OrthoDB" id="6261769at2759"/>
<name>A0A0R3TC84_RODNA</name>
<dbReference type="STRING" id="102285.A0A0R3TC84"/>
<accession>A0A0R3TC84</accession>
<reference evidence="4" key="1">
    <citation type="submission" date="2017-02" db="UniProtKB">
        <authorList>
            <consortium name="WormBaseParasite"/>
        </authorList>
    </citation>
    <scope>IDENTIFICATION</scope>
</reference>
<gene>
    <name evidence="2" type="ORF">HNAJ_LOCUS4671</name>
</gene>
<protein>
    <submittedName>
        <fullName evidence="4">Protein aurora borealis</fullName>
    </submittedName>
</protein>
<evidence type="ECO:0000256" key="1">
    <source>
        <dbReference type="SAM" id="MobiDB-lite"/>
    </source>
</evidence>